<evidence type="ECO:0000313" key="1">
    <source>
        <dbReference type="EMBL" id="MBH5146297.1"/>
    </source>
</evidence>
<protein>
    <submittedName>
        <fullName evidence="1">Uncharacterized protein</fullName>
    </submittedName>
</protein>
<sequence length="136" mass="14942">MSVNEEMLRSVMGHIETWPNLLDMSTWRCGTTRCFAGWTADLAGAEWIADSLDQTQVGPIDGEMWFAGSVVRSASGELFHVSEFARRELGLTAEAADTLFDASNTLKDLREMVENLCDFGTTYDAAPKTQAEVTAP</sequence>
<proteinExistence type="predicted"/>
<organism evidence="1 2">
    <name type="scientific">Rhodococcus erythropolis</name>
    <name type="common">Arthrobacter picolinophilus</name>
    <dbReference type="NCBI Taxonomy" id="1833"/>
    <lineage>
        <taxon>Bacteria</taxon>
        <taxon>Bacillati</taxon>
        <taxon>Actinomycetota</taxon>
        <taxon>Actinomycetes</taxon>
        <taxon>Mycobacteriales</taxon>
        <taxon>Nocardiaceae</taxon>
        <taxon>Rhodococcus</taxon>
        <taxon>Rhodococcus erythropolis group</taxon>
    </lineage>
</organism>
<dbReference type="AlphaFoldDB" id="A0A8I1D9K6"/>
<reference evidence="1 2" key="1">
    <citation type="submission" date="2020-12" db="EMBL/GenBank/DDBJ databases">
        <title>Draft genome sequence of furan degrading bacterial strain FUR100.</title>
        <authorList>
            <person name="Woiski C."/>
        </authorList>
    </citation>
    <scope>NUCLEOTIDE SEQUENCE [LARGE SCALE GENOMIC DNA]</scope>
    <source>
        <strain evidence="1 2">FUR100</strain>
    </source>
</reference>
<keyword evidence="2" id="KW-1185">Reference proteome</keyword>
<evidence type="ECO:0000313" key="2">
    <source>
        <dbReference type="Proteomes" id="UP000627573"/>
    </source>
</evidence>
<accession>A0A8I1D9K6</accession>
<gene>
    <name evidence="1" type="ORF">I3517_27210</name>
</gene>
<name>A0A8I1D9K6_RHOER</name>
<dbReference type="RefSeq" id="WP_197941894.1">
    <property type="nucleotide sequence ID" value="NZ_JAECSB010000085.1"/>
</dbReference>
<dbReference type="Proteomes" id="UP000627573">
    <property type="component" value="Unassembled WGS sequence"/>
</dbReference>
<dbReference type="EMBL" id="JAECSB010000085">
    <property type="protein sequence ID" value="MBH5146297.1"/>
    <property type="molecule type" value="Genomic_DNA"/>
</dbReference>
<comment type="caution">
    <text evidence="1">The sequence shown here is derived from an EMBL/GenBank/DDBJ whole genome shotgun (WGS) entry which is preliminary data.</text>
</comment>